<evidence type="ECO:0000313" key="3">
    <source>
        <dbReference type="Proteomes" id="UP000314294"/>
    </source>
</evidence>
<feature type="compositionally biased region" description="Polar residues" evidence="1">
    <location>
        <begin position="95"/>
        <end position="109"/>
    </location>
</feature>
<comment type="caution">
    <text evidence="2">The sequence shown here is derived from an EMBL/GenBank/DDBJ whole genome shotgun (WGS) entry which is preliminary data.</text>
</comment>
<sequence length="149" mass="16019">MTSSPDFPPLLPAVVRKESDFETSSFKCLTGFGVGAAASGGRHRHRLPWEAGMWETGRARESEGGHDCFTSSIIVTGFAPLALMAASQRPAVGTTERTTSVGGSKQNLATPPPPPFWGQSSRFGTQLQRKHKQVNDGVRGEEPHADEEN</sequence>
<dbReference type="EMBL" id="SRLO01000404">
    <property type="protein sequence ID" value="TNN57467.1"/>
    <property type="molecule type" value="Genomic_DNA"/>
</dbReference>
<feature type="compositionally biased region" description="Polar residues" evidence="1">
    <location>
        <begin position="118"/>
        <end position="127"/>
    </location>
</feature>
<organism evidence="2 3">
    <name type="scientific">Liparis tanakae</name>
    <name type="common">Tanaka's snailfish</name>
    <dbReference type="NCBI Taxonomy" id="230148"/>
    <lineage>
        <taxon>Eukaryota</taxon>
        <taxon>Metazoa</taxon>
        <taxon>Chordata</taxon>
        <taxon>Craniata</taxon>
        <taxon>Vertebrata</taxon>
        <taxon>Euteleostomi</taxon>
        <taxon>Actinopterygii</taxon>
        <taxon>Neopterygii</taxon>
        <taxon>Teleostei</taxon>
        <taxon>Neoteleostei</taxon>
        <taxon>Acanthomorphata</taxon>
        <taxon>Eupercaria</taxon>
        <taxon>Perciformes</taxon>
        <taxon>Cottioidei</taxon>
        <taxon>Cottales</taxon>
        <taxon>Liparidae</taxon>
        <taxon>Liparis</taxon>
    </lineage>
</organism>
<accession>A0A4Z2GV09</accession>
<dbReference type="AlphaFoldDB" id="A0A4Z2GV09"/>
<protein>
    <submittedName>
        <fullName evidence="2">Uncharacterized protein</fullName>
    </submittedName>
</protein>
<evidence type="ECO:0000313" key="2">
    <source>
        <dbReference type="EMBL" id="TNN57467.1"/>
    </source>
</evidence>
<proteinExistence type="predicted"/>
<dbReference type="Proteomes" id="UP000314294">
    <property type="component" value="Unassembled WGS sequence"/>
</dbReference>
<feature type="region of interest" description="Disordered" evidence="1">
    <location>
        <begin position="88"/>
        <end position="149"/>
    </location>
</feature>
<reference evidence="2 3" key="1">
    <citation type="submission" date="2019-03" db="EMBL/GenBank/DDBJ databases">
        <title>First draft genome of Liparis tanakae, snailfish: a comprehensive survey of snailfish specific genes.</title>
        <authorList>
            <person name="Kim W."/>
            <person name="Song I."/>
            <person name="Jeong J.-H."/>
            <person name="Kim D."/>
            <person name="Kim S."/>
            <person name="Ryu S."/>
            <person name="Song J.Y."/>
            <person name="Lee S.K."/>
        </authorList>
    </citation>
    <scope>NUCLEOTIDE SEQUENCE [LARGE SCALE GENOMIC DNA]</scope>
    <source>
        <tissue evidence="2">Muscle</tissue>
    </source>
</reference>
<gene>
    <name evidence="2" type="ORF">EYF80_032291</name>
</gene>
<keyword evidence="3" id="KW-1185">Reference proteome</keyword>
<name>A0A4Z2GV09_9TELE</name>
<evidence type="ECO:0000256" key="1">
    <source>
        <dbReference type="SAM" id="MobiDB-lite"/>
    </source>
</evidence>